<proteinExistence type="predicted"/>
<dbReference type="PROSITE" id="PS00079">
    <property type="entry name" value="MULTICOPPER_OXIDASE1"/>
    <property type="match status" value="1"/>
</dbReference>
<dbReference type="InterPro" id="IPR000923">
    <property type="entry name" value="BlueCu_1"/>
</dbReference>
<evidence type="ECO:0000256" key="3">
    <source>
        <dbReference type="ARBA" id="ARBA00022982"/>
    </source>
</evidence>
<dbReference type="Gene3D" id="2.60.40.420">
    <property type="entry name" value="Cupredoxins - blue copper proteins"/>
    <property type="match status" value="1"/>
</dbReference>
<evidence type="ECO:0000256" key="1">
    <source>
        <dbReference type="ARBA" id="ARBA00022448"/>
    </source>
</evidence>
<feature type="signal peptide" evidence="5">
    <location>
        <begin position="1"/>
        <end position="28"/>
    </location>
</feature>
<dbReference type="GO" id="GO:0009055">
    <property type="term" value="F:electron transfer activity"/>
    <property type="evidence" value="ECO:0007669"/>
    <property type="project" value="InterPro"/>
</dbReference>
<dbReference type="PANTHER" id="PTHR38439:SF2">
    <property type="entry name" value="OUTER MEMBRANE PROTEIN H.8"/>
    <property type="match status" value="1"/>
</dbReference>
<keyword evidence="5" id="KW-0732">Signal</keyword>
<dbReference type="InterPro" id="IPR033138">
    <property type="entry name" value="Cu_oxidase_CS"/>
</dbReference>
<keyword evidence="1" id="KW-0813">Transport</keyword>
<dbReference type="RefSeq" id="WP_165138116.1">
    <property type="nucleotide sequence ID" value="NZ_JAALLT010000001.1"/>
</dbReference>
<gene>
    <name evidence="7" type="ORF">G3570_00565</name>
</gene>
<dbReference type="InterPro" id="IPR028871">
    <property type="entry name" value="BlueCu_1_BS"/>
</dbReference>
<keyword evidence="2" id="KW-0479">Metal-binding</keyword>
<evidence type="ECO:0000313" key="8">
    <source>
        <dbReference type="Proteomes" id="UP000473278"/>
    </source>
</evidence>
<keyword evidence="3" id="KW-0249">Electron transport</keyword>
<dbReference type="Proteomes" id="UP000473278">
    <property type="component" value="Unassembled WGS sequence"/>
</dbReference>
<dbReference type="InterPro" id="IPR008972">
    <property type="entry name" value="Cupredoxin"/>
</dbReference>
<dbReference type="SUPFAM" id="SSF49503">
    <property type="entry name" value="Cupredoxins"/>
    <property type="match status" value="1"/>
</dbReference>
<dbReference type="Pfam" id="PF00127">
    <property type="entry name" value="Copper-bind"/>
    <property type="match status" value="1"/>
</dbReference>
<dbReference type="GO" id="GO:0005507">
    <property type="term" value="F:copper ion binding"/>
    <property type="evidence" value="ECO:0007669"/>
    <property type="project" value="InterPro"/>
</dbReference>
<evidence type="ECO:0000256" key="2">
    <source>
        <dbReference type="ARBA" id="ARBA00022723"/>
    </source>
</evidence>
<evidence type="ECO:0000256" key="5">
    <source>
        <dbReference type="SAM" id="SignalP"/>
    </source>
</evidence>
<comment type="caution">
    <text evidence="7">The sequence shown here is derived from an EMBL/GenBank/DDBJ whole genome shotgun (WGS) entry which is preliminary data.</text>
</comment>
<dbReference type="PANTHER" id="PTHR38439">
    <property type="entry name" value="AURACYANIN-B"/>
    <property type="match status" value="1"/>
</dbReference>
<accession>A0A6M1SX40</accession>
<evidence type="ECO:0000313" key="7">
    <source>
        <dbReference type="EMBL" id="NGP75107.1"/>
    </source>
</evidence>
<organism evidence="7 8">
    <name type="scientific">Halalkalibaculum roseum</name>
    <dbReference type="NCBI Taxonomy" id="2709311"/>
    <lineage>
        <taxon>Bacteria</taxon>
        <taxon>Pseudomonadati</taxon>
        <taxon>Balneolota</taxon>
        <taxon>Balneolia</taxon>
        <taxon>Balneolales</taxon>
        <taxon>Balneolaceae</taxon>
        <taxon>Halalkalibaculum</taxon>
    </lineage>
</organism>
<name>A0A6M1SX40_9BACT</name>
<feature type="chain" id="PRO_5027037096" evidence="5">
    <location>
        <begin position="29"/>
        <end position="157"/>
    </location>
</feature>
<sequence>MYLFKQLTTLSILLITVLSLSIPGIATAQDAKVVEIKGTDQLKFTKTEITAAPGQEITVKLTTVSKLPPSAMSHNFLLLTSSVDATKVAQESAKFQDNQYIAPKYEDQIIAHTDMAGGGETVTVTFTAPEEPGDYEYICTFPGHYLGGMKGTLTVKE</sequence>
<keyword evidence="4" id="KW-0186">Copper</keyword>
<dbReference type="PROSITE" id="PS00196">
    <property type="entry name" value="COPPER_BLUE"/>
    <property type="match status" value="1"/>
</dbReference>
<dbReference type="AlphaFoldDB" id="A0A6M1SX40"/>
<evidence type="ECO:0000256" key="4">
    <source>
        <dbReference type="ARBA" id="ARBA00023008"/>
    </source>
</evidence>
<keyword evidence="8" id="KW-1185">Reference proteome</keyword>
<dbReference type="EMBL" id="JAALLT010000001">
    <property type="protein sequence ID" value="NGP75107.1"/>
    <property type="molecule type" value="Genomic_DNA"/>
</dbReference>
<evidence type="ECO:0000259" key="6">
    <source>
        <dbReference type="Pfam" id="PF00127"/>
    </source>
</evidence>
<dbReference type="InterPro" id="IPR050845">
    <property type="entry name" value="Cu-binding_ET"/>
</dbReference>
<protein>
    <submittedName>
        <fullName evidence="7">Azurin</fullName>
    </submittedName>
</protein>
<feature type="domain" description="Blue (type 1) copper" evidence="6">
    <location>
        <begin position="34"/>
        <end position="156"/>
    </location>
</feature>
<reference evidence="7 8" key="1">
    <citation type="submission" date="2020-02" db="EMBL/GenBank/DDBJ databases">
        <title>Balneolaceae bacterium YR4-1, complete genome.</title>
        <authorList>
            <person name="Li Y."/>
            <person name="Wu S."/>
        </authorList>
    </citation>
    <scope>NUCLEOTIDE SEQUENCE [LARGE SCALE GENOMIC DNA]</scope>
    <source>
        <strain evidence="7 8">YR4-1</strain>
    </source>
</reference>